<dbReference type="RefSeq" id="WP_093729268.1">
    <property type="nucleotide sequence ID" value="NZ_FMYW01000002.1"/>
</dbReference>
<evidence type="ECO:0000259" key="5">
    <source>
        <dbReference type="SMART" id="SM00984"/>
    </source>
</evidence>
<protein>
    <submittedName>
        <fullName evidence="6">UDP-N-acetyl-D-galactosamine dehydrogenase</fullName>
    </submittedName>
</protein>
<evidence type="ECO:0000313" key="6">
    <source>
        <dbReference type="EMBL" id="SDC06124.1"/>
    </source>
</evidence>
<dbReference type="AlphaFoldDB" id="A0A1G6II36"/>
<gene>
    <name evidence="6" type="ORF">SAMN04487864_10284</name>
</gene>
<evidence type="ECO:0000313" key="7">
    <source>
        <dbReference type="Proteomes" id="UP000198943"/>
    </source>
</evidence>
<dbReference type="GO" id="GO:0016628">
    <property type="term" value="F:oxidoreductase activity, acting on the CH-CH group of donors, NAD or NADP as acceptor"/>
    <property type="evidence" value="ECO:0007669"/>
    <property type="project" value="InterPro"/>
</dbReference>
<dbReference type="InterPro" id="IPR036291">
    <property type="entry name" value="NAD(P)-bd_dom_sf"/>
</dbReference>
<organism evidence="6 7">
    <name type="scientific">Succiniclasticum ruminis</name>
    <dbReference type="NCBI Taxonomy" id="40841"/>
    <lineage>
        <taxon>Bacteria</taxon>
        <taxon>Bacillati</taxon>
        <taxon>Bacillota</taxon>
        <taxon>Negativicutes</taxon>
        <taxon>Acidaminococcales</taxon>
        <taxon>Acidaminococcaceae</taxon>
        <taxon>Succiniclasticum</taxon>
    </lineage>
</organism>
<dbReference type="EMBL" id="FMYW01000002">
    <property type="protein sequence ID" value="SDC06124.1"/>
    <property type="molecule type" value="Genomic_DNA"/>
</dbReference>
<dbReference type="OrthoDB" id="9803238at2"/>
<proteinExistence type="inferred from homology"/>
<dbReference type="InterPro" id="IPR008927">
    <property type="entry name" value="6-PGluconate_DH-like_C_sf"/>
</dbReference>
<keyword evidence="7" id="KW-1185">Reference proteome</keyword>
<evidence type="ECO:0000256" key="3">
    <source>
        <dbReference type="ARBA" id="ARBA00023027"/>
    </source>
</evidence>
<dbReference type="GO" id="GO:0051287">
    <property type="term" value="F:NAD binding"/>
    <property type="evidence" value="ECO:0007669"/>
    <property type="project" value="InterPro"/>
</dbReference>
<dbReference type="PIRSF" id="PIRSF500136">
    <property type="entry name" value="UDP_ManNAc_DH"/>
    <property type="match status" value="1"/>
</dbReference>
<dbReference type="SUPFAM" id="SSF48179">
    <property type="entry name" value="6-phosphogluconate dehydrogenase C-terminal domain-like"/>
    <property type="match status" value="1"/>
</dbReference>
<dbReference type="PIRSF" id="PIRSF000124">
    <property type="entry name" value="UDPglc_GDPman_dh"/>
    <property type="match status" value="1"/>
</dbReference>
<dbReference type="InterPro" id="IPR014027">
    <property type="entry name" value="UDP-Glc/GDP-Man_DH_C"/>
</dbReference>
<comment type="similarity">
    <text evidence="1 4">Belongs to the UDP-glucose/GDP-mannose dehydrogenase family.</text>
</comment>
<evidence type="ECO:0000256" key="2">
    <source>
        <dbReference type="ARBA" id="ARBA00023002"/>
    </source>
</evidence>
<dbReference type="PANTHER" id="PTHR43491">
    <property type="entry name" value="UDP-N-ACETYL-D-MANNOSAMINE DEHYDROGENASE"/>
    <property type="match status" value="1"/>
</dbReference>
<dbReference type="Gene3D" id="3.40.50.720">
    <property type="entry name" value="NAD(P)-binding Rossmann-like Domain"/>
    <property type="match status" value="2"/>
</dbReference>
<dbReference type="InterPro" id="IPR017476">
    <property type="entry name" value="UDP-Glc/GDP-Man"/>
</dbReference>
<dbReference type="InterPro" id="IPR014026">
    <property type="entry name" value="UDP-Glc/GDP-Man_DH_dimer"/>
</dbReference>
<dbReference type="InterPro" id="IPR028359">
    <property type="entry name" value="UDP_ManNAc/GlcNAc_DH"/>
</dbReference>
<dbReference type="InterPro" id="IPR036220">
    <property type="entry name" value="UDP-Glc/GDP-Man_DH_C_sf"/>
</dbReference>
<dbReference type="Pfam" id="PF00984">
    <property type="entry name" value="UDPG_MGDP_dh"/>
    <property type="match status" value="1"/>
</dbReference>
<dbReference type="Pfam" id="PF03720">
    <property type="entry name" value="UDPG_MGDP_dh_C"/>
    <property type="match status" value="1"/>
</dbReference>
<dbReference type="Proteomes" id="UP000198943">
    <property type="component" value="Unassembled WGS sequence"/>
</dbReference>
<dbReference type="Pfam" id="PF03721">
    <property type="entry name" value="UDPG_MGDP_dh_N"/>
    <property type="match status" value="1"/>
</dbReference>
<keyword evidence="2" id="KW-0560">Oxidoreductase</keyword>
<evidence type="ECO:0000256" key="1">
    <source>
        <dbReference type="ARBA" id="ARBA00006601"/>
    </source>
</evidence>
<dbReference type="PANTHER" id="PTHR43491:SF2">
    <property type="entry name" value="UDP-N-ACETYL-D-MANNOSAMINE DEHYDROGENASE"/>
    <property type="match status" value="1"/>
</dbReference>
<name>A0A1G6II36_9FIRM</name>
<dbReference type="SUPFAM" id="SSF52413">
    <property type="entry name" value="UDP-glucose/GDP-mannose dehydrogenase C-terminal domain"/>
    <property type="match status" value="1"/>
</dbReference>
<feature type="domain" description="UDP-glucose/GDP-mannose dehydrogenase C-terminal" evidence="5">
    <location>
        <begin position="322"/>
        <end position="425"/>
    </location>
</feature>
<dbReference type="GO" id="GO:0016616">
    <property type="term" value="F:oxidoreductase activity, acting on the CH-OH group of donors, NAD or NADP as acceptor"/>
    <property type="evidence" value="ECO:0007669"/>
    <property type="project" value="InterPro"/>
</dbReference>
<dbReference type="SUPFAM" id="SSF51735">
    <property type="entry name" value="NAD(P)-binding Rossmann-fold domains"/>
    <property type="match status" value="1"/>
</dbReference>
<accession>A0A1G6II36</accession>
<keyword evidence="3" id="KW-0520">NAD</keyword>
<dbReference type="GO" id="GO:0000271">
    <property type="term" value="P:polysaccharide biosynthetic process"/>
    <property type="evidence" value="ECO:0007669"/>
    <property type="project" value="InterPro"/>
</dbReference>
<evidence type="ECO:0000256" key="4">
    <source>
        <dbReference type="PIRNR" id="PIRNR000124"/>
    </source>
</evidence>
<dbReference type="SMART" id="SM00984">
    <property type="entry name" value="UDPG_MGDP_dh_C"/>
    <property type="match status" value="1"/>
</dbReference>
<reference evidence="7" key="1">
    <citation type="submission" date="2016-10" db="EMBL/GenBank/DDBJ databases">
        <authorList>
            <person name="Varghese N."/>
            <person name="Submissions S."/>
        </authorList>
    </citation>
    <scope>NUCLEOTIDE SEQUENCE [LARGE SCALE GENOMIC DNA]</scope>
    <source>
        <strain evidence="7">DSM 11005</strain>
    </source>
</reference>
<sequence length="438" mass="48631">MKTLDAIQNQNKKIAVVGLGYVGLPLALEFAKKVPTIGFDINKEKLGLYRKGIDPTKEAGDEAVQNTTLRFTDDPADLKEAAMIIVAVPTPVTEDNMPDLSPVTGASEIIGKHIGNNTIVCYESTVYPGVTENICAPIIERESGMKCGRDFKVAYSPERINPGDKEHRVFNIRKIVSGMDEETLENVAEIYSLVIKAGVYRAESIKVAEAAKLVENAQRDINIAFMNELSLAFHQMDIDTNQVINAMNTKWNALGFRPGLVGGHCIGVDPYYFLYEAQRAGYTSEIIRAGRRINNVMARYVARSVVRNMIQADLKVKNARVYLYGITFKENCPDVRNSKALDVCKNLLGYGVDVKLVDPCADLTGLPEQYKKLVVGMDEVKDADALVFVVAHDRFRQFDAASLASKFKKEVSVKVLADVKSIFDKRELQKAGFLYWSL</sequence>
<dbReference type="InterPro" id="IPR001732">
    <property type="entry name" value="UDP-Glc/GDP-Man_DH_N"/>
</dbReference>
<dbReference type="NCBIfam" id="TIGR03026">
    <property type="entry name" value="NDP-sugDHase"/>
    <property type="match status" value="1"/>
</dbReference>